<reference evidence="9 10" key="1">
    <citation type="submission" date="2021-12" db="EMBL/GenBank/DDBJ databases">
        <title>Genome sequencing of bacteria with rrn-lacking chromosome and rrn-plasmid.</title>
        <authorList>
            <person name="Anda M."/>
            <person name="Iwasaki W."/>
        </authorList>
    </citation>
    <scope>NUCLEOTIDE SEQUENCE [LARGE SCALE GENOMIC DNA]</scope>
    <source>
        <strain evidence="9 10">NBRC 15940</strain>
    </source>
</reference>
<keyword evidence="7 8" id="KW-0874">Quinone</keyword>
<evidence type="ECO:0000256" key="6">
    <source>
        <dbReference type="ARBA" id="ARBA00023136"/>
    </source>
</evidence>
<dbReference type="PANTHER" id="PTHR11058">
    <property type="entry name" value="NADH-UBIQUINONE OXIDOREDUCTASE CHAIN 3"/>
    <property type="match status" value="1"/>
</dbReference>
<keyword evidence="3 7" id="KW-0813">Transport</keyword>
<comment type="subunit">
    <text evidence="7">NDH-1 is composed of 14 different subunits. Subunits NuoA, H, J, K, L, M, N constitute the membrane sector of the complex.</text>
</comment>
<feature type="transmembrane region" description="Helical" evidence="7">
    <location>
        <begin position="12"/>
        <end position="33"/>
    </location>
</feature>
<keyword evidence="7 8" id="KW-0520">NAD</keyword>
<comment type="subcellular location">
    <subcellularLocation>
        <location evidence="7 8">Cell membrane</location>
        <topology evidence="7 8">Multi-pass membrane protein</topology>
    </subcellularLocation>
    <subcellularLocation>
        <location evidence="1">Membrane</location>
        <topology evidence="1">Multi-pass membrane protein</topology>
    </subcellularLocation>
</comment>
<keyword evidence="7" id="KW-1278">Translocase</keyword>
<evidence type="ECO:0000256" key="4">
    <source>
        <dbReference type="ARBA" id="ARBA00022692"/>
    </source>
</evidence>
<dbReference type="RefSeq" id="WP_060684978.1">
    <property type="nucleotide sequence ID" value="NZ_BQKE01000001.1"/>
</dbReference>
<evidence type="ECO:0000256" key="7">
    <source>
        <dbReference type="HAMAP-Rule" id="MF_01394"/>
    </source>
</evidence>
<evidence type="ECO:0000313" key="10">
    <source>
        <dbReference type="Proteomes" id="UP001310022"/>
    </source>
</evidence>
<evidence type="ECO:0000256" key="2">
    <source>
        <dbReference type="ARBA" id="ARBA00008472"/>
    </source>
</evidence>
<gene>
    <name evidence="7 9" type="primary">nuoA</name>
    <name evidence="9" type="ORF">PEDI_29300</name>
</gene>
<protein>
    <recommendedName>
        <fullName evidence="7">NADH-quinone oxidoreductase subunit A</fullName>
        <ecNumber evidence="7">7.1.1.-</ecNumber>
    </recommendedName>
    <alternativeName>
        <fullName evidence="7">NADH dehydrogenase I subunit A</fullName>
    </alternativeName>
    <alternativeName>
        <fullName evidence="7">NDH-1 subunit A</fullName>
    </alternativeName>
    <alternativeName>
        <fullName evidence="7">NUO1</fullName>
    </alternativeName>
</protein>
<evidence type="ECO:0000256" key="1">
    <source>
        <dbReference type="ARBA" id="ARBA00004141"/>
    </source>
</evidence>
<feature type="transmembrane region" description="Helical" evidence="7">
    <location>
        <begin position="100"/>
        <end position="124"/>
    </location>
</feature>
<dbReference type="EMBL" id="BQKE01000001">
    <property type="protein sequence ID" value="GJM62378.1"/>
    <property type="molecule type" value="Genomic_DNA"/>
</dbReference>
<evidence type="ECO:0000256" key="5">
    <source>
        <dbReference type="ARBA" id="ARBA00022989"/>
    </source>
</evidence>
<proteinExistence type="inferred from homology"/>
<dbReference type="GO" id="GO:0050136">
    <property type="term" value="F:NADH dehydrogenase (quinone) (non-electrogenic) activity"/>
    <property type="evidence" value="ECO:0007669"/>
    <property type="project" value="UniProtKB-UniRule"/>
</dbReference>
<name>A0AAN4VZ16_9BACT</name>
<keyword evidence="7" id="KW-1003">Cell membrane</keyword>
<dbReference type="AlphaFoldDB" id="A0AAN4VZ16"/>
<dbReference type="EC" id="7.1.1.-" evidence="7"/>
<accession>A0AAN4VZ16</accession>
<organism evidence="9 10">
    <name type="scientific">Persicobacter diffluens</name>
    <dbReference type="NCBI Taxonomy" id="981"/>
    <lineage>
        <taxon>Bacteria</taxon>
        <taxon>Pseudomonadati</taxon>
        <taxon>Bacteroidota</taxon>
        <taxon>Cytophagia</taxon>
        <taxon>Cytophagales</taxon>
        <taxon>Persicobacteraceae</taxon>
        <taxon>Persicobacter</taxon>
    </lineage>
</organism>
<dbReference type="GO" id="GO:0008137">
    <property type="term" value="F:NADH dehydrogenase (ubiquinone) activity"/>
    <property type="evidence" value="ECO:0007669"/>
    <property type="project" value="InterPro"/>
</dbReference>
<dbReference type="InterPro" id="IPR000440">
    <property type="entry name" value="NADH_UbQ/plastoQ_OxRdtase_su3"/>
</dbReference>
<comment type="function">
    <text evidence="7">NDH-1 shuttles electrons from NADH, via FMN and iron-sulfur (Fe-S) centers, to quinones in the respiratory chain. The immediate electron acceptor for the enzyme in this species is believed to be a menaquinone. Couples the redox reaction to proton translocation (for every two electrons transferred, four hydrogen ions are translocated across the cytoplasmic membrane), and thus conserves the redox energy in a proton gradient.</text>
</comment>
<comment type="catalytic activity">
    <reaction evidence="7 8">
        <text>a quinone + NADH + 5 H(+)(in) = a quinol + NAD(+) + 4 H(+)(out)</text>
        <dbReference type="Rhea" id="RHEA:57888"/>
        <dbReference type="ChEBI" id="CHEBI:15378"/>
        <dbReference type="ChEBI" id="CHEBI:24646"/>
        <dbReference type="ChEBI" id="CHEBI:57540"/>
        <dbReference type="ChEBI" id="CHEBI:57945"/>
        <dbReference type="ChEBI" id="CHEBI:132124"/>
    </reaction>
</comment>
<comment type="similarity">
    <text evidence="2 7 8">Belongs to the complex I subunit 3 family.</text>
</comment>
<feature type="transmembrane region" description="Helical" evidence="7">
    <location>
        <begin position="64"/>
        <end position="88"/>
    </location>
</feature>
<sequence length="157" mass="18115">MIATEVSAFGEILLYIIGSVLFVLLTYFGSWLFRPHRPNEEKNTTYESGEDTVGTAWGQFNMRFYIVALLFILFEVEIIFLFPWATVFGDAQLIAETDGMWGWFAIVEMFVFIFILVLGLAYAWGKGFLNWDKPEVIPPKVDTKVPDQLYDAVNNRY</sequence>
<dbReference type="GO" id="GO:0005886">
    <property type="term" value="C:plasma membrane"/>
    <property type="evidence" value="ECO:0007669"/>
    <property type="project" value="UniProtKB-SubCell"/>
</dbReference>
<evidence type="ECO:0000256" key="3">
    <source>
        <dbReference type="ARBA" id="ARBA00022448"/>
    </source>
</evidence>
<dbReference type="HAMAP" id="MF_01394">
    <property type="entry name" value="NDH1_NuoA"/>
    <property type="match status" value="1"/>
</dbReference>
<dbReference type="InterPro" id="IPR038430">
    <property type="entry name" value="NDAH_ubi_oxred_su3_sf"/>
</dbReference>
<keyword evidence="4 7" id="KW-0812">Transmembrane</keyword>
<dbReference type="Gene3D" id="1.20.58.1610">
    <property type="entry name" value="NADH:ubiquinone/plastoquinone oxidoreductase, chain 3"/>
    <property type="match status" value="1"/>
</dbReference>
<dbReference type="Pfam" id="PF00507">
    <property type="entry name" value="Oxidored_q4"/>
    <property type="match status" value="1"/>
</dbReference>
<keyword evidence="10" id="KW-1185">Reference proteome</keyword>
<keyword evidence="6 7" id="KW-0472">Membrane</keyword>
<comment type="caution">
    <text evidence="9">The sequence shown here is derived from an EMBL/GenBank/DDBJ whole genome shotgun (WGS) entry which is preliminary data.</text>
</comment>
<dbReference type="GO" id="GO:0048038">
    <property type="term" value="F:quinone binding"/>
    <property type="evidence" value="ECO:0007669"/>
    <property type="project" value="UniProtKB-KW"/>
</dbReference>
<dbReference type="Proteomes" id="UP001310022">
    <property type="component" value="Unassembled WGS sequence"/>
</dbReference>
<dbReference type="PANTHER" id="PTHR11058:SF9">
    <property type="entry name" value="NADH-UBIQUINONE OXIDOREDUCTASE CHAIN 3"/>
    <property type="match status" value="1"/>
</dbReference>
<evidence type="ECO:0000313" key="9">
    <source>
        <dbReference type="EMBL" id="GJM62378.1"/>
    </source>
</evidence>
<evidence type="ECO:0000256" key="8">
    <source>
        <dbReference type="RuleBase" id="RU003639"/>
    </source>
</evidence>
<keyword evidence="5 7" id="KW-1133">Transmembrane helix</keyword>
<dbReference type="InterPro" id="IPR023043">
    <property type="entry name" value="NAD(P)H_OxRDtase_bac/plastid"/>
</dbReference>
<dbReference type="GO" id="GO:0030964">
    <property type="term" value="C:NADH dehydrogenase complex"/>
    <property type="evidence" value="ECO:0007669"/>
    <property type="project" value="TreeGrafter"/>
</dbReference>